<keyword evidence="4" id="KW-1185">Reference proteome</keyword>
<keyword evidence="1 2" id="KW-0732">Signal</keyword>
<dbReference type="PANTHER" id="PTHR46580">
    <property type="entry name" value="SENSOR KINASE-RELATED"/>
    <property type="match status" value="1"/>
</dbReference>
<dbReference type="InterPro" id="IPR013517">
    <property type="entry name" value="FG-GAP"/>
</dbReference>
<feature type="signal peptide" evidence="2">
    <location>
        <begin position="1"/>
        <end position="21"/>
    </location>
</feature>
<dbReference type="Gene3D" id="2.130.10.130">
    <property type="entry name" value="Integrin alpha, N-terminal"/>
    <property type="match status" value="1"/>
</dbReference>
<feature type="chain" id="PRO_5044023894" description="ASPIC/UnbV domain-containing protein" evidence="2">
    <location>
        <begin position="22"/>
        <end position="556"/>
    </location>
</feature>
<gene>
    <name evidence="3" type="ORF">NDN08_007103</name>
</gene>
<proteinExistence type="predicted"/>
<accession>A0AAV8UH19</accession>
<dbReference type="PANTHER" id="PTHR46580:SF4">
    <property type="entry name" value="ATP_GTP-BINDING PROTEIN"/>
    <property type="match status" value="1"/>
</dbReference>
<dbReference type="AlphaFoldDB" id="A0AAV8UH19"/>
<name>A0AAV8UH19_9RHOD</name>
<dbReference type="Pfam" id="PF13517">
    <property type="entry name" value="FG-GAP_3"/>
    <property type="match status" value="2"/>
</dbReference>
<evidence type="ECO:0000313" key="4">
    <source>
        <dbReference type="Proteomes" id="UP001157974"/>
    </source>
</evidence>
<dbReference type="Proteomes" id="UP001157974">
    <property type="component" value="Unassembled WGS sequence"/>
</dbReference>
<evidence type="ECO:0000256" key="2">
    <source>
        <dbReference type="SAM" id="SignalP"/>
    </source>
</evidence>
<evidence type="ECO:0000313" key="3">
    <source>
        <dbReference type="EMBL" id="KAJ8901254.1"/>
    </source>
</evidence>
<comment type="caution">
    <text evidence="3">The sequence shown here is derived from an EMBL/GenBank/DDBJ whole genome shotgun (WGS) entry which is preliminary data.</text>
</comment>
<dbReference type="EMBL" id="JAMWBK010000011">
    <property type="protein sequence ID" value="KAJ8901254.1"/>
    <property type="molecule type" value="Genomic_DNA"/>
</dbReference>
<sequence length="556" mass="62148">MGWRGSVLVVVLGLILVLAECAKRPFFEDVSHRKGIQSLEENHRRVPLGSKYDGATIADLDGDGWYDLVLSNHGNNAEWYWSTGDGSFEFEDPRLRYFDVHGTAAGDVDNDGKMEVIIAIGGSAGSKPSTPVLYTQGANGRISRTRGEGHGLDEMAIRGRSVSFVDIDNDGDLDLIYTNKREEGTMKAHLVYENTGEGQFVLRKNTGIESADAWKIVIFDINEDGNADILFFTSFGPAELYLGTGDFKFTRDHDTLPLDLLEYAHCIAIMDYDNDGDLDLFIVRGSDTPRTRKPNTLLENRGTDGYTDVAAEKKLSVLTNYTSYFVTYGDFNNDGYIDLYVTISTDYTGPRQKDLLFVNEAGIYFREVKDHGINASGLPEDGNSAIAFDFNMDGNMDLLTGNRNSTWRLYENKTDLTRRHYLFVRVGRPPATELDPGLDRNPLGAVVRVYTGRGEVFTREVGTPGRSHAQAYMDTLHFGLRKNEAIEKIVFATEKIYAKVAPAIMFSTPTVRGVEVTFVWHLVKSQKRGQVKNARARVTLMSFPQRRGIRNKKEPA</sequence>
<evidence type="ECO:0008006" key="5">
    <source>
        <dbReference type="Google" id="ProtNLM"/>
    </source>
</evidence>
<reference evidence="3 4" key="1">
    <citation type="journal article" date="2023" name="Nat. Commun.">
        <title>Origin of minicircular mitochondrial genomes in red algae.</title>
        <authorList>
            <person name="Lee Y."/>
            <person name="Cho C.H."/>
            <person name="Lee Y.M."/>
            <person name="Park S.I."/>
            <person name="Yang J.H."/>
            <person name="West J.A."/>
            <person name="Bhattacharya D."/>
            <person name="Yoon H.S."/>
        </authorList>
    </citation>
    <scope>NUCLEOTIDE SEQUENCE [LARGE SCALE GENOMIC DNA]</scope>
    <source>
        <strain evidence="3 4">CCMP1338</strain>
        <tissue evidence="3">Whole cell</tissue>
    </source>
</reference>
<organism evidence="3 4">
    <name type="scientific">Rhodosorus marinus</name>
    <dbReference type="NCBI Taxonomy" id="101924"/>
    <lineage>
        <taxon>Eukaryota</taxon>
        <taxon>Rhodophyta</taxon>
        <taxon>Stylonematophyceae</taxon>
        <taxon>Stylonematales</taxon>
        <taxon>Stylonemataceae</taxon>
        <taxon>Rhodosorus</taxon>
    </lineage>
</organism>
<protein>
    <recommendedName>
        <fullName evidence="5">ASPIC/UnbV domain-containing protein</fullName>
    </recommendedName>
</protein>
<dbReference type="InterPro" id="IPR028994">
    <property type="entry name" value="Integrin_alpha_N"/>
</dbReference>
<evidence type="ECO:0000256" key="1">
    <source>
        <dbReference type="ARBA" id="ARBA00022729"/>
    </source>
</evidence>
<dbReference type="SUPFAM" id="SSF69318">
    <property type="entry name" value="Integrin alpha N-terminal domain"/>
    <property type="match status" value="2"/>
</dbReference>